<dbReference type="SUPFAM" id="SSF56300">
    <property type="entry name" value="Metallo-dependent phosphatases"/>
    <property type="match status" value="1"/>
</dbReference>
<dbReference type="PANTHER" id="PTHR31302">
    <property type="entry name" value="TRANSMEMBRANE PROTEIN WITH METALLOPHOSPHOESTERASE DOMAIN-RELATED"/>
    <property type="match status" value="1"/>
</dbReference>
<sequence length="454" mass="52095">MISIFSTLALPISIFAIVRARKKRLRLYEHGYYTLALLFSTFEYNFYFEPFFESQKCLWIPTKFLTKLDICGSGIRWIFWVHSLFIFGFISSFFQSFSLSKSKMPSKMTVFFLSIPSGIFSSVSLLSFLPILVFRVLFIKSIQSKSFSFIIAIVFFIAALIGSFQSLFTSESVVDLFFDPTQFFGNKTKKANQFLQQNFIQKMRKKSNAFKNWKDIKIIQITDPHLGLFMSVPRLKKICERTVERNPDLVLITGDLFTKVTKSTEGVIGMKTAFSPLKKMKGKVFACFGNHDYEMIQETVEVLNEIGAQILKDSSVNIKISSLKIQIVGLDFYFRNREQQTQQNCIQNVCEEDVDLRIILLHNPQDFPFIPNEDKSITFSGHTHGGHIGLNFIGLPFTLLGLGTLDQGVFVRNHNLCYVHKGTGFYGFPIRYGVSGEQSLVNLHFISRKETKEK</sequence>
<evidence type="ECO:0000256" key="1">
    <source>
        <dbReference type="SAM" id="Phobius"/>
    </source>
</evidence>
<organism evidence="3 4">
    <name type="scientific">Anaeramoeba ignava</name>
    <name type="common">Anaerobic marine amoeba</name>
    <dbReference type="NCBI Taxonomy" id="1746090"/>
    <lineage>
        <taxon>Eukaryota</taxon>
        <taxon>Metamonada</taxon>
        <taxon>Anaeramoebidae</taxon>
        <taxon>Anaeramoeba</taxon>
    </lineage>
</organism>
<evidence type="ECO:0000259" key="2">
    <source>
        <dbReference type="Pfam" id="PF00149"/>
    </source>
</evidence>
<gene>
    <name evidence="3" type="ORF">M0811_11481</name>
</gene>
<dbReference type="InterPro" id="IPR051158">
    <property type="entry name" value="Metallophosphoesterase_sf"/>
</dbReference>
<dbReference type="EMBL" id="JAPDFW010000102">
    <property type="protein sequence ID" value="KAJ5069819.1"/>
    <property type="molecule type" value="Genomic_DNA"/>
</dbReference>
<feature type="transmembrane region" description="Helical" evidence="1">
    <location>
        <begin position="146"/>
        <end position="168"/>
    </location>
</feature>
<keyword evidence="4" id="KW-1185">Reference proteome</keyword>
<dbReference type="Pfam" id="PF00149">
    <property type="entry name" value="Metallophos"/>
    <property type="match status" value="1"/>
</dbReference>
<keyword evidence="1" id="KW-1133">Transmembrane helix</keyword>
<keyword evidence="1" id="KW-0812">Transmembrane</keyword>
<dbReference type="OMA" id="LASEWYP"/>
<dbReference type="AlphaFoldDB" id="A0A9Q0R7A7"/>
<dbReference type="PANTHER" id="PTHR31302:SF21">
    <property type="entry name" value="CALCINEURIN-LIKE PHOSPHOESTERASE DOMAIN-CONTAINING PROTEIN"/>
    <property type="match status" value="1"/>
</dbReference>
<evidence type="ECO:0000313" key="4">
    <source>
        <dbReference type="Proteomes" id="UP001149090"/>
    </source>
</evidence>
<feature type="transmembrane region" description="Helical" evidence="1">
    <location>
        <begin position="77"/>
        <end position="98"/>
    </location>
</feature>
<reference evidence="3" key="1">
    <citation type="submission" date="2022-10" db="EMBL/GenBank/DDBJ databases">
        <title>Novel sulphate-reducing endosymbionts in the free-living metamonad Anaeramoeba.</title>
        <authorList>
            <person name="Jerlstrom-Hultqvist J."/>
            <person name="Cepicka I."/>
            <person name="Gallot-Lavallee L."/>
            <person name="Salas-Leiva D."/>
            <person name="Curtis B.A."/>
            <person name="Zahonova K."/>
            <person name="Pipaliya S."/>
            <person name="Dacks J."/>
            <person name="Roger A.J."/>
        </authorList>
    </citation>
    <scope>NUCLEOTIDE SEQUENCE</scope>
    <source>
        <strain evidence="3">BMAN</strain>
    </source>
</reference>
<accession>A0A9Q0R7A7</accession>
<dbReference type="OrthoDB" id="783096at2759"/>
<comment type="caution">
    <text evidence="3">The sequence shown here is derived from an EMBL/GenBank/DDBJ whole genome shotgun (WGS) entry which is preliminary data.</text>
</comment>
<dbReference type="InterPro" id="IPR004843">
    <property type="entry name" value="Calcineurin-like_PHP"/>
</dbReference>
<evidence type="ECO:0000313" key="3">
    <source>
        <dbReference type="EMBL" id="KAJ5069819.1"/>
    </source>
</evidence>
<dbReference type="Gene3D" id="3.60.21.10">
    <property type="match status" value="1"/>
</dbReference>
<dbReference type="InterPro" id="IPR029052">
    <property type="entry name" value="Metallo-depent_PP-like"/>
</dbReference>
<protein>
    <recommendedName>
        <fullName evidence="2">Calcineurin-like phosphoesterase domain-containing protein</fullName>
    </recommendedName>
</protein>
<feature type="transmembrane region" description="Helical" evidence="1">
    <location>
        <begin position="110"/>
        <end position="134"/>
    </location>
</feature>
<name>A0A9Q0R7A7_ANAIG</name>
<dbReference type="Proteomes" id="UP001149090">
    <property type="component" value="Unassembled WGS sequence"/>
</dbReference>
<proteinExistence type="predicted"/>
<dbReference type="GO" id="GO:0016787">
    <property type="term" value="F:hydrolase activity"/>
    <property type="evidence" value="ECO:0007669"/>
    <property type="project" value="InterPro"/>
</dbReference>
<keyword evidence="1" id="KW-0472">Membrane</keyword>
<feature type="domain" description="Calcineurin-like phosphoesterase" evidence="2">
    <location>
        <begin position="216"/>
        <end position="385"/>
    </location>
</feature>